<keyword evidence="2" id="KW-1185">Reference proteome</keyword>
<comment type="caution">
    <text evidence="1">The sequence shown here is derived from an EMBL/GenBank/DDBJ whole genome shotgun (WGS) entry which is preliminary data.</text>
</comment>
<protein>
    <recommendedName>
        <fullName evidence="3">Spheroidene monooxygenase</fullName>
    </recommendedName>
</protein>
<evidence type="ECO:0000313" key="1">
    <source>
        <dbReference type="EMBL" id="NKX44874.1"/>
    </source>
</evidence>
<dbReference type="EMBL" id="JAAZQQ010000002">
    <property type="protein sequence ID" value="NKX44874.1"/>
    <property type="molecule type" value="Genomic_DNA"/>
</dbReference>
<proteinExistence type="predicted"/>
<organism evidence="1 2">
    <name type="scientific">Roseicyclus persicicus</name>
    <dbReference type="NCBI Taxonomy" id="2650661"/>
    <lineage>
        <taxon>Bacteria</taxon>
        <taxon>Pseudomonadati</taxon>
        <taxon>Pseudomonadota</taxon>
        <taxon>Alphaproteobacteria</taxon>
        <taxon>Rhodobacterales</taxon>
        <taxon>Roseobacteraceae</taxon>
        <taxon>Roseicyclus</taxon>
    </lineage>
</organism>
<gene>
    <name evidence="1" type="ORF">HCU73_09755</name>
</gene>
<name>A0A7X6GYR6_9RHOB</name>
<reference evidence="1 2" key="1">
    <citation type="submission" date="2020-04" db="EMBL/GenBank/DDBJ databases">
        <authorList>
            <person name="Yoon J."/>
        </authorList>
    </citation>
    <scope>NUCLEOTIDE SEQUENCE [LARGE SCALE GENOMIC DNA]</scope>
    <source>
        <strain evidence="1 2">KMU-115</strain>
    </source>
</reference>
<evidence type="ECO:0000313" key="2">
    <source>
        <dbReference type="Proteomes" id="UP000526408"/>
    </source>
</evidence>
<evidence type="ECO:0008006" key="3">
    <source>
        <dbReference type="Google" id="ProtNLM"/>
    </source>
</evidence>
<dbReference type="AlphaFoldDB" id="A0A7X6GYR6"/>
<sequence>MTKQDHDWITLHRVRFAAPIAARDRSFPALPGAAVWRFCPQHTPGADGLTTLTSEIWGGLGIWDSRADAEAMLCDPGAAMPWLAEAVAAWHCLAIPVSHRGKVNWRGHVEDGTAVRPAPADPGGPLVVVTTAGFLSREDRMLPRIRLFVEGVSEVMAWYGALPSNLRNDVFNGPDGREGFTCSLWRSDEAMREAAYHDGRHRARMEQSRAGLMFDHSSFTRLRALRSHGDWNGDPFAELQEGAMT</sequence>
<dbReference type="Proteomes" id="UP000526408">
    <property type="component" value="Unassembled WGS sequence"/>
</dbReference>
<accession>A0A7X6GYR6</accession>
<dbReference type="RefSeq" id="WP_168623212.1">
    <property type="nucleotide sequence ID" value="NZ_JAAZQQ010000002.1"/>
</dbReference>